<accession>A0A9W4DA51</accession>
<evidence type="ECO:0000313" key="2">
    <source>
        <dbReference type="EMBL" id="CAD6506577.1"/>
    </source>
</evidence>
<feature type="chain" id="PRO_5040770814" evidence="1">
    <location>
        <begin position="25"/>
        <end position="112"/>
    </location>
</feature>
<evidence type="ECO:0000256" key="1">
    <source>
        <dbReference type="SAM" id="SignalP"/>
    </source>
</evidence>
<protein>
    <submittedName>
        <fullName evidence="2">BgTH12-07803</fullName>
    </submittedName>
</protein>
<gene>
    <name evidence="2" type="ORF">BGTH12_LOCUS7935</name>
</gene>
<name>A0A9W4DA51_BLUGR</name>
<keyword evidence="1" id="KW-0732">Signal</keyword>
<dbReference type="Proteomes" id="UP000683417">
    <property type="component" value="Unassembled WGS sequence"/>
</dbReference>
<dbReference type="AlphaFoldDB" id="A0A9W4DA51"/>
<reference evidence="2" key="1">
    <citation type="submission" date="2020-10" db="EMBL/GenBank/DDBJ databases">
        <authorList>
            <person name="Muller C M."/>
        </authorList>
    </citation>
    <scope>NUCLEOTIDE SEQUENCE</scope>
    <source>
        <strain evidence="2">THUN-12</strain>
    </source>
</reference>
<proteinExistence type="predicted"/>
<organism evidence="2 3">
    <name type="scientific">Blumeria graminis f. sp. triticale</name>
    <dbReference type="NCBI Taxonomy" id="1689686"/>
    <lineage>
        <taxon>Eukaryota</taxon>
        <taxon>Fungi</taxon>
        <taxon>Dikarya</taxon>
        <taxon>Ascomycota</taxon>
        <taxon>Pezizomycotina</taxon>
        <taxon>Leotiomycetes</taxon>
        <taxon>Erysiphales</taxon>
        <taxon>Erysiphaceae</taxon>
        <taxon>Blumeria</taxon>
    </lineage>
</organism>
<comment type="caution">
    <text evidence="2">The sequence shown here is derived from an EMBL/GenBank/DDBJ whole genome shotgun (WGS) entry which is preliminary data.</text>
</comment>
<sequence length="112" mass="12811">MKFLSAEYYAAWAGLLLLAPAVYAGPHFKCGHVIAFTLIGLENSKFSNGFWEAESDDPRGPNGEEYLSHRFRALPSGGKDTCYLAQLINEYPFFRVFQRTTEVWEPCRFLKH</sequence>
<evidence type="ECO:0000313" key="3">
    <source>
        <dbReference type="Proteomes" id="UP000683417"/>
    </source>
</evidence>
<dbReference type="EMBL" id="CAJHIT010000011">
    <property type="protein sequence ID" value="CAD6506577.1"/>
    <property type="molecule type" value="Genomic_DNA"/>
</dbReference>
<feature type="signal peptide" evidence="1">
    <location>
        <begin position="1"/>
        <end position="24"/>
    </location>
</feature>